<dbReference type="Pfam" id="PF02786">
    <property type="entry name" value="CPSase_L_D2"/>
    <property type="match status" value="1"/>
</dbReference>
<dbReference type="PROSITE" id="PS50975">
    <property type="entry name" value="ATP_GRASP"/>
    <property type="match status" value="1"/>
</dbReference>
<dbReference type="InterPro" id="IPR036236">
    <property type="entry name" value="Znf_C2H2_sf"/>
</dbReference>
<dbReference type="InterPro" id="IPR011761">
    <property type="entry name" value="ATP-grasp"/>
</dbReference>
<feature type="domain" description="C2H2-type" evidence="14">
    <location>
        <begin position="158"/>
        <end position="187"/>
    </location>
</feature>
<dbReference type="InterPro" id="IPR016185">
    <property type="entry name" value="PreATP-grasp_dom_sf"/>
</dbReference>
<keyword evidence="8" id="KW-0862">Zinc</keyword>
<dbReference type="Pfam" id="PF18366">
    <property type="entry name" value="zf_ZIC"/>
    <property type="match status" value="1"/>
</dbReference>
<dbReference type="SUPFAM" id="SSF57667">
    <property type="entry name" value="beta-beta-alpha zinc fingers"/>
    <property type="match status" value="2"/>
</dbReference>
<evidence type="ECO:0000313" key="18">
    <source>
        <dbReference type="Proteomes" id="UP000438429"/>
    </source>
</evidence>
<evidence type="ECO:0000256" key="4">
    <source>
        <dbReference type="ARBA" id="ARBA00022723"/>
    </source>
</evidence>
<feature type="compositionally biased region" description="Polar residues" evidence="13">
    <location>
        <begin position="271"/>
        <end position="282"/>
    </location>
</feature>
<keyword evidence="10" id="KW-0092">Biotin</keyword>
<comment type="similarity">
    <text evidence="2">Belongs to the GLI C2H2-type zinc-finger protein family.</text>
</comment>
<sequence length="528" mass="58638">MDFSKGPVVKTELVCKWIDRTSPRRQRLGRAAAAAASVCEQTFGSMHELVDHVTTEHVAAGLESLSHVCMWDECLRGGKAFKAKYKLINHIRVHTGEKPFSCAFPNCGKMPREQLHSLTLKKEQMCEKPFQCEFCERRFANSSDRKKHSQVHTASKPYDCKALGCTKSYTHPSSLRKHMKVHVKSSPTSEPRDPYDSIPHQLQQPHQALLEPLNLKMNRHSPSLANNNAEFPLLTNHELGLSSAGEADHKLLLRSSSPMAMPLDLSLSGLKSQLAQRQQSGRTPRRSQRSVNPALPQLSNIKEWYVCTRTTAPHFPLLHPDHIKSEPSDDDEYVTTDDQFCVVKNGCLARFSVTPDLAALTTSNFVLLLLSSQYFTFDKILIANRGEIACRVIKTCKKMGIQTVAVHSDVDSSAVHPGYGFLSENKEFAKRLAAEGVAFIGPDTHAIQAMGDKIESKLIAKAAKVNTIPGFDGVVETVEEAVKIAQEIGYPVMIKASAGGGGKGMRISWNDEETRYRIPSFCLHLQLQ</sequence>
<dbReference type="InterPro" id="IPR013815">
    <property type="entry name" value="ATP_grasp_subdomain_1"/>
</dbReference>
<keyword evidence="4" id="KW-0479">Metal-binding</keyword>
<dbReference type="PANTHER" id="PTHR18866">
    <property type="entry name" value="CARBOXYLASE:PYRUVATE/ACETYL-COA/PROPIONYL-COA CARBOXYLASE"/>
    <property type="match status" value="1"/>
</dbReference>
<dbReference type="PROSITE" id="PS00028">
    <property type="entry name" value="ZINC_FINGER_C2H2_1"/>
    <property type="match status" value="2"/>
</dbReference>
<keyword evidence="3" id="KW-0436">Ligase</keyword>
<comment type="caution">
    <text evidence="17">The sequence shown here is derived from an EMBL/GenBank/DDBJ whole genome shotgun (WGS) entry which is preliminary data.</text>
</comment>
<dbReference type="FunFam" id="3.30.1490.20:FF:000003">
    <property type="entry name" value="acetyl-CoA carboxylase isoform X1"/>
    <property type="match status" value="1"/>
</dbReference>
<comment type="cofactor">
    <cofactor evidence="1">
        <name>biotin</name>
        <dbReference type="ChEBI" id="CHEBI:57586"/>
    </cofactor>
</comment>
<dbReference type="SUPFAM" id="SSF56059">
    <property type="entry name" value="Glutathione synthetase ATP-binding domain-like"/>
    <property type="match status" value="1"/>
</dbReference>
<evidence type="ECO:0000259" key="14">
    <source>
        <dbReference type="PROSITE" id="PS50157"/>
    </source>
</evidence>
<evidence type="ECO:0000256" key="11">
    <source>
        <dbReference type="PROSITE-ProRule" id="PRU00042"/>
    </source>
</evidence>
<evidence type="ECO:0000256" key="12">
    <source>
        <dbReference type="PROSITE-ProRule" id="PRU00409"/>
    </source>
</evidence>
<dbReference type="Gene3D" id="3.40.50.20">
    <property type="match status" value="2"/>
</dbReference>
<name>A0A6A4S7X2_SCOMX</name>
<evidence type="ECO:0000256" key="5">
    <source>
        <dbReference type="ARBA" id="ARBA00022737"/>
    </source>
</evidence>
<dbReference type="EMBL" id="VEVO01000018">
    <property type="protein sequence ID" value="KAF0027660.1"/>
    <property type="molecule type" value="Genomic_DNA"/>
</dbReference>
<proteinExistence type="inferred from homology"/>
<protein>
    <submittedName>
        <fullName evidence="17">Uncharacterized protein</fullName>
    </submittedName>
</protein>
<dbReference type="InterPro" id="IPR056436">
    <property type="entry name" value="Znf-C2H2_ZIC1-5/GLI1-3-like"/>
</dbReference>
<dbReference type="PROSITE" id="PS00866">
    <property type="entry name" value="CPSASE_1"/>
    <property type="match status" value="1"/>
</dbReference>
<dbReference type="GO" id="GO:0005739">
    <property type="term" value="C:mitochondrion"/>
    <property type="evidence" value="ECO:0007669"/>
    <property type="project" value="TreeGrafter"/>
</dbReference>
<dbReference type="Pfam" id="PF00096">
    <property type="entry name" value="zf-C2H2"/>
    <property type="match status" value="1"/>
</dbReference>
<dbReference type="InterPro" id="IPR041643">
    <property type="entry name" value="Znf_ZIC"/>
</dbReference>
<evidence type="ECO:0000256" key="6">
    <source>
        <dbReference type="ARBA" id="ARBA00022741"/>
    </source>
</evidence>
<dbReference type="GO" id="GO:0008270">
    <property type="term" value="F:zinc ion binding"/>
    <property type="evidence" value="ECO:0007669"/>
    <property type="project" value="UniProtKB-KW"/>
</dbReference>
<dbReference type="PROSITE" id="PS50157">
    <property type="entry name" value="ZINC_FINGER_C2H2_2"/>
    <property type="match status" value="3"/>
</dbReference>
<keyword evidence="7 11" id="KW-0863">Zinc-finger</keyword>
<dbReference type="Gene3D" id="3.30.160.60">
    <property type="entry name" value="Classic Zinc Finger"/>
    <property type="match status" value="3"/>
</dbReference>
<feature type="domain" description="C2H2-type" evidence="14">
    <location>
        <begin position="130"/>
        <end position="157"/>
    </location>
</feature>
<dbReference type="Pfam" id="PF00289">
    <property type="entry name" value="Biotin_carb_N"/>
    <property type="match status" value="1"/>
</dbReference>
<dbReference type="InterPro" id="IPR050856">
    <property type="entry name" value="Biotin_carboxylase_complex"/>
</dbReference>
<keyword evidence="5" id="KW-0677">Repeat</keyword>
<dbReference type="AlphaFoldDB" id="A0A6A4S7X2"/>
<dbReference type="PROSITE" id="PS50979">
    <property type="entry name" value="BC"/>
    <property type="match status" value="1"/>
</dbReference>
<organism evidence="17 18">
    <name type="scientific">Scophthalmus maximus</name>
    <name type="common">Turbot</name>
    <name type="synonym">Psetta maxima</name>
    <dbReference type="NCBI Taxonomy" id="52904"/>
    <lineage>
        <taxon>Eukaryota</taxon>
        <taxon>Metazoa</taxon>
        <taxon>Chordata</taxon>
        <taxon>Craniata</taxon>
        <taxon>Vertebrata</taxon>
        <taxon>Euteleostomi</taxon>
        <taxon>Actinopterygii</taxon>
        <taxon>Neopterygii</taxon>
        <taxon>Teleostei</taxon>
        <taxon>Neoteleostei</taxon>
        <taxon>Acanthomorphata</taxon>
        <taxon>Carangaria</taxon>
        <taxon>Pleuronectiformes</taxon>
        <taxon>Pleuronectoidei</taxon>
        <taxon>Scophthalmidae</taxon>
        <taxon>Scophthalmus</taxon>
    </lineage>
</organism>
<dbReference type="InterPro" id="IPR013087">
    <property type="entry name" value="Znf_C2H2_type"/>
</dbReference>
<dbReference type="SMART" id="SM00355">
    <property type="entry name" value="ZnF_C2H2"/>
    <property type="match status" value="4"/>
</dbReference>
<dbReference type="GO" id="GO:0005524">
    <property type="term" value="F:ATP binding"/>
    <property type="evidence" value="ECO:0007669"/>
    <property type="project" value="UniProtKB-UniRule"/>
</dbReference>
<gene>
    <name evidence="17" type="ORF">F2P81_020401</name>
</gene>
<dbReference type="InterPro" id="IPR005481">
    <property type="entry name" value="BC-like_N"/>
</dbReference>
<evidence type="ECO:0000313" key="17">
    <source>
        <dbReference type="EMBL" id="KAF0027660.1"/>
    </source>
</evidence>
<evidence type="ECO:0000259" key="16">
    <source>
        <dbReference type="PROSITE" id="PS50979"/>
    </source>
</evidence>
<accession>A0A6A4S7X2</accession>
<dbReference type="SUPFAM" id="SSF52440">
    <property type="entry name" value="PreATP-grasp domain"/>
    <property type="match status" value="1"/>
</dbReference>
<keyword evidence="9 12" id="KW-0067">ATP-binding</keyword>
<dbReference type="Proteomes" id="UP000438429">
    <property type="component" value="Unassembled WGS sequence"/>
</dbReference>
<reference evidence="17 18" key="1">
    <citation type="submission" date="2019-06" db="EMBL/GenBank/DDBJ databases">
        <title>Draft genomes of female and male turbot (Scophthalmus maximus).</title>
        <authorList>
            <person name="Xu H."/>
            <person name="Xu X.-W."/>
            <person name="Shao C."/>
            <person name="Chen S."/>
        </authorList>
    </citation>
    <scope>NUCLEOTIDE SEQUENCE [LARGE SCALE GENOMIC DNA]</scope>
    <source>
        <strain evidence="17">Ysfricsl-2016a</strain>
        <tissue evidence="17">Blood</tissue>
    </source>
</reference>
<evidence type="ECO:0000256" key="10">
    <source>
        <dbReference type="ARBA" id="ARBA00023267"/>
    </source>
</evidence>
<evidence type="ECO:0000256" key="2">
    <source>
        <dbReference type="ARBA" id="ARBA00010831"/>
    </source>
</evidence>
<feature type="domain" description="C2H2-type" evidence="14">
    <location>
        <begin position="72"/>
        <end position="99"/>
    </location>
</feature>
<evidence type="ECO:0000256" key="9">
    <source>
        <dbReference type="ARBA" id="ARBA00022840"/>
    </source>
</evidence>
<feature type="domain" description="ATP-grasp" evidence="15">
    <location>
        <begin position="459"/>
        <end position="513"/>
    </location>
</feature>
<evidence type="ECO:0000256" key="13">
    <source>
        <dbReference type="SAM" id="MobiDB-lite"/>
    </source>
</evidence>
<dbReference type="Pfam" id="PF23561">
    <property type="entry name" value="zf-C2H2_15"/>
    <property type="match status" value="1"/>
</dbReference>
<dbReference type="GO" id="GO:0004658">
    <property type="term" value="F:propionyl-CoA carboxylase activity"/>
    <property type="evidence" value="ECO:0007669"/>
    <property type="project" value="TreeGrafter"/>
</dbReference>
<keyword evidence="6 12" id="KW-0547">Nucleotide-binding</keyword>
<dbReference type="FunFam" id="3.30.160.60:FF:000446">
    <property type="entry name" value="Zinc finger protein"/>
    <property type="match status" value="1"/>
</dbReference>
<dbReference type="InterPro" id="IPR011764">
    <property type="entry name" value="Biotin_carboxylation_dom"/>
</dbReference>
<evidence type="ECO:0000256" key="8">
    <source>
        <dbReference type="ARBA" id="ARBA00022833"/>
    </source>
</evidence>
<dbReference type="Gene3D" id="3.30.1490.20">
    <property type="entry name" value="ATP-grasp fold, A domain"/>
    <property type="match status" value="1"/>
</dbReference>
<feature type="region of interest" description="Disordered" evidence="13">
    <location>
        <begin position="271"/>
        <end position="293"/>
    </location>
</feature>
<evidence type="ECO:0000259" key="15">
    <source>
        <dbReference type="PROSITE" id="PS50975"/>
    </source>
</evidence>
<dbReference type="InterPro" id="IPR005479">
    <property type="entry name" value="CPAse_ATP-bd"/>
</dbReference>
<evidence type="ECO:0000256" key="7">
    <source>
        <dbReference type="ARBA" id="ARBA00022771"/>
    </source>
</evidence>
<feature type="domain" description="Biotin carboxylation" evidence="16">
    <location>
        <begin position="376"/>
        <end position="528"/>
    </location>
</feature>
<evidence type="ECO:0000256" key="1">
    <source>
        <dbReference type="ARBA" id="ARBA00001953"/>
    </source>
</evidence>
<evidence type="ECO:0000256" key="3">
    <source>
        <dbReference type="ARBA" id="ARBA00022598"/>
    </source>
</evidence>
<dbReference type="PANTHER" id="PTHR18866:SF33">
    <property type="entry name" value="METHYLCROTONOYL-COA CARBOXYLASE SUBUNIT ALPHA, MITOCHONDRIAL-RELATED"/>
    <property type="match status" value="1"/>
</dbReference>